<evidence type="ECO:0000313" key="2">
    <source>
        <dbReference type="EMBL" id="RZU46682.1"/>
    </source>
</evidence>
<feature type="region of interest" description="Disordered" evidence="1">
    <location>
        <begin position="257"/>
        <end position="284"/>
    </location>
</feature>
<gene>
    <name evidence="2" type="ORF">EV385_6759</name>
</gene>
<dbReference type="SUPFAM" id="SSF54060">
    <property type="entry name" value="His-Me finger endonucleases"/>
    <property type="match status" value="1"/>
</dbReference>
<proteinExistence type="predicted"/>
<evidence type="ECO:0000256" key="1">
    <source>
        <dbReference type="SAM" id="MobiDB-lite"/>
    </source>
</evidence>
<keyword evidence="2" id="KW-0540">Nuclease</keyword>
<organism evidence="2 3">
    <name type="scientific">Krasilnikovia cinnamomea</name>
    <dbReference type="NCBI Taxonomy" id="349313"/>
    <lineage>
        <taxon>Bacteria</taxon>
        <taxon>Bacillati</taxon>
        <taxon>Actinomycetota</taxon>
        <taxon>Actinomycetes</taxon>
        <taxon>Micromonosporales</taxon>
        <taxon>Micromonosporaceae</taxon>
        <taxon>Krasilnikovia</taxon>
    </lineage>
</organism>
<reference evidence="2 3" key="1">
    <citation type="submission" date="2019-02" db="EMBL/GenBank/DDBJ databases">
        <title>Sequencing the genomes of 1000 actinobacteria strains.</title>
        <authorList>
            <person name="Klenk H.-P."/>
        </authorList>
    </citation>
    <scope>NUCLEOTIDE SEQUENCE [LARGE SCALE GENOMIC DNA]</scope>
    <source>
        <strain evidence="2 3">DSM 45162</strain>
    </source>
</reference>
<evidence type="ECO:0000313" key="3">
    <source>
        <dbReference type="Proteomes" id="UP000292564"/>
    </source>
</evidence>
<dbReference type="Pfam" id="PF02945">
    <property type="entry name" value="Endonuclease_7"/>
    <property type="match status" value="1"/>
</dbReference>
<dbReference type="Gene3D" id="3.40.1800.10">
    <property type="entry name" value="His-Me finger endonucleases"/>
    <property type="match status" value="1"/>
</dbReference>
<dbReference type="AlphaFoldDB" id="A0A4Q7Z834"/>
<protein>
    <submittedName>
        <fullName evidence="2">Recombination endonuclease VII</fullName>
    </submittedName>
</protein>
<dbReference type="OrthoDB" id="581550at2"/>
<dbReference type="GO" id="GO:0004519">
    <property type="term" value="F:endonuclease activity"/>
    <property type="evidence" value="ECO:0007669"/>
    <property type="project" value="UniProtKB-KW"/>
</dbReference>
<dbReference type="EMBL" id="SHKY01000002">
    <property type="protein sequence ID" value="RZU46682.1"/>
    <property type="molecule type" value="Genomic_DNA"/>
</dbReference>
<dbReference type="Proteomes" id="UP000292564">
    <property type="component" value="Unassembled WGS sequence"/>
</dbReference>
<keyword evidence="2" id="KW-0378">Hydrolase</keyword>
<keyword evidence="2" id="KW-0255">Endonuclease</keyword>
<name>A0A4Q7Z834_9ACTN</name>
<dbReference type="InterPro" id="IPR044925">
    <property type="entry name" value="His-Me_finger_sf"/>
</dbReference>
<comment type="caution">
    <text evidence="2">The sequence shown here is derived from an EMBL/GenBank/DDBJ whole genome shotgun (WGS) entry which is preliminary data.</text>
</comment>
<keyword evidence="3" id="KW-1185">Reference proteome</keyword>
<dbReference type="InterPro" id="IPR004211">
    <property type="entry name" value="Endonuclease_7"/>
</dbReference>
<accession>A0A4Q7Z834</accession>
<dbReference type="InterPro" id="IPR038563">
    <property type="entry name" value="Endonuclease_7_sf"/>
</dbReference>
<sequence length="300" mass="33022">MKAVELRGTQEPACWSWPVPELLGEAALSPLLARHGLRPHVSRNAAAEPAATWRFVDFHAGRCAICGQPTDLLVVDHDHETRAVRGCVCYPCNALEGRADADLPVIASYRARPAAEVFGSHERFAGNGASQRILRAVHAAARARRYRELRIRDVSSSLRRLAAIPWVIQDADATHRCLRLEATWRVVRQHTPQPDEELLDALVTALLLAHQLKATDGAQLDPEFLWLSIPHLCVGTPKGLGRGCPRAPLLDLVPRLPSPQFPESPHSSGPRLYRGKDRSEAGWTATRRAPARLTAILALL</sequence>